<gene>
    <name evidence="2" type="ORF">OIDMADRAFT_175199</name>
</gene>
<dbReference type="STRING" id="913774.A0A0C3E242"/>
<dbReference type="AlphaFoldDB" id="A0A0C3E242"/>
<dbReference type="OrthoDB" id="3692147at2759"/>
<evidence type="ECO:0000313" key="2">
    <source>
        <dbReference type="EMBL" id="KIN08388.1"/>
    </source>
</evidence>
<evidence type="ECO:0000313" key="3">
    <source>
        <dbReference type="Proteomes" id="UP000054321"/>
    </source>
</evidence>
<name>A0A0C3E242_OIDMZ</name>
<accession>A0A0C3E242</accession>
<dbReference type="Proteomes" id="UP000054321">
    <property type="component" value="Unassembled WGS sequence"/>
</dbReference>
<reference evidence="3" key="2">
    <citation type="submission" date="2015-01" db="EMBL/GenBank/DDBJ databases">
        <title>Evolutionary Origins and Diversification of the Mycorrhizal Mutualists.</title>
        <authorList>
            <consortium name="DOE Joint Genome Institute"/>
            <consortium name="Mycorrhizal Genomics Consortium"/>
            <person name="Kohler A."/>
            <person name="Kuo A."/>
            <person name="Nagy L.G."/>
            <person name="Floudas D."/>
            <person name="Copeland A."/>
            <person name="Barry K.W."/>
            <person name="Cichocki N."/>
            <person name="Veneault-Fourrey C."/>
            <person name="LaButti K."/>
            <person name="Lindquist E.A."/>
            <person name="Lipzen A."/>
            <person name="Lundell T."/>
            <person name="Morin E."/>
            <person name="Murat C."/>
            <person name="Riley R."/>
            <person name="Ohm R."/>
            <person name="Sun H."/>
            <person name="Tunlid A."/>
            <person name="Henrissat B."/>
            <person name="Grigoriev I.V."/>
            <person name="Hibbett D.S."/>
            <person name="Martin F."/>
        </authorList>
    </citation>
    <scope>NUCLEOTIDE SEQUENCE [LARGE SCALE GENOMIC DNA]</scope>
    <source>
        <strain evidence="3">Zn</strain>
    </source>
</reference>
<feature type="domain" description="F-box" evidence="1">
    <location>
        <begin position="14"/>
        <end position="62"/>
    </location>
</feature>
<reference evidence="2 3" key="1">
    <citation type="submission" date="2014-04" db="EMBL/GenBank/DDBJ databases">
        <authorList>
            <consortium name="DOE Joint Genome Institute"/>
            <person name="Kuo A."/>
            <person name="Martino E."/>
            <person name="Perotto S."/>
            <person name="Kohler A."/>
            <person name="Nagy L.G."/>
            <person name="Floudas D."/>
            <person name="Copeland A."/>
            <person name="Barry K.W."/>
            <person name="Cichocki N."/>
            <person name="Veneault-Fourrey C."/>
            <person name="LaButti K."/>
            <person name="Lindquist E.A."/>
            <person name="Lipzen A."/>
            <person name="Lundell T."/>
            <person name="Morin E."/>
            <person name="Murat C."/>
            <person name="Sun H."/>
            <person name="Tunlid A."/>
            <person name="Henrissat B."/>
            <person name="Grigoriev I.V."/>
            <person name="Hibbett D.S."/>
            <person name="Martin F."/>
            <person name="Nordberg H.P."/>
            <person name="Cantor M.N."/>
            <person name="Hua S.X."/>
        </authorList>
    </citation>
    <scope>NUCLEOTIDE SEQUENCE [LARGE SCALE GENOMIC DNA]</scope>
    <source>
        <strain evidence="2 3">Zn</strain>
    </source>
</reference>
<dbReference type="HOGENOM" id="CLU_040205_0_0_1"/>
<protein>
    <recommendedName>
        <fullName evidence="1">F-box domain-containing protein</fullName>
    </recommendedName>
</protein>
<proteinExistence type="predicted"/>
<dbReference type="InParanoid" id="A0A0C3E242"/>
<sequence length="369" mass="42616">MDPLVAAQVYNNRFSPLVRLPEELLLLILESLSDDAHTLHCLRIVSRTFFRLTYQPRIWRHIGHSYPPDVLPSLGMAVYLRSGMAGRLRPLLERDGQCDTCRRWGETHPQAPGLLNRCKFRPFEFEKHCCIYNSLYCHACGSPHNPYQFFSFYQQDGRQERQCLGHQGSVKLCEHVQIKWASIRGHITDWQQRKPGDWHACLDSFSIECHDPSHDMRCTAEEAPTWPRARLQIAASNSDLVVLNLEWAPHSGLDYFTATADARLPASDLRALFRKFRRGPAGILFPSNRPDYFPELACFYSSLGGFHCVQYELGDNKTQPSPKTKTLISQSPLRFRFDVSRYHSRWYGLGENGQRIDVAVSWKLVQFRC</sequence>
<dbReference type="InterPro" id="IPR036047">
    <property type="entry name" value="F-box-like_dom_sf"/>
</dbReference>
<keyword evidence="3" id="KW-1185">Reference proteome</keyword>
<dbReference type="InterPro" id="IPR001810">
    <property type="entry name" value="F-box_dom"/>
</dbReference>
<organism evidence="2 3">
    <name type="scientific">Oidiodendron maius (strain Zn)</name>
    <dbReference type="NCBI Taxonomy" id="913774"/>
    <lineage>
        <taxon>Eukaryota</taxon>
        <taxon>Fungi</taxon>
        <taxon>Dikarya</taxon>
        <taxon>Ascomycota</taxon>
        <taxon>Pezizomycotina</taxon>
        <taxon>Leotiomycetes</taxon>
        <taxon>Leotiomycetes incertae sedis</taxon>
        <taxon>Myxotrichaceae</taxon>
        <taxon>Oidiodendron</taxon>
    </lineage>
</organism>
<dbReference type="EMBL" id="KN832870">
    <property type="protein sequence ID" value="KIN08388.1"/>
    <property type="molecule type" value="Genomic_DNA"/>
</dbReference>
<evidence type="ECO:0000259" key="1">
    <source>
        <dbReference type="PROSITE" id="PS50181"/>
    </source>
</evidence>
<dbReference type="PROSITE" id="PS50181">
    <property type="entry name" value="FBOX"/>
    <property type="match status" value="1"/>
</dbReference>
<dbReference type="SUPFAM" id="SSF81383">
    <property type="entry name" value="F-box domain"/>
    <property type="match status" value="1"/>
</dbReference>
<dbReference type="Pfam" id="PF12937">
    <property type="entry name" value="F-box-like"/>
    <property type="match status" value="1"/>
</dbReference>